<dbReference type="Pfam" id="PF13476">
    <property type="entry name" value="AAA_23"/>
    <property type="match status" value="1"/>
</dbReference>
<dbReference type="SUPFAM" id="SSF52540">
    <property type="entry name" value="P-loop containing nucleoside triphosphate hydrolases"/>
    <property type="match status" value="1"/>
</dbReference>
<evidence type="ECO:0000313" key="3">
    <source>
        <dbReference type="EMBL" id="ROL70733.1"/>
    </source>
</evidence>
<dbReference type="GO" id="GO:0006302">
    <property type="term" value="P:double-strand break repair"/>
    <property type="evidence" value="ECO:0007669"/>
    <property type="project" value="InterPro"/>
</dbReference>
<dbReference type="GO" id="GO:0005524">
    <property type="term" value="F:ATP binding"/>
    <property type="evidence" value="ECO:0007669"/>
    <property type="project" value="InterPro"/>
</dbReference>
<dbReference type="GO" id="GO:0016887">
    <property type="term" value="F:ATP hydrolysis activity"/>
    <property type="evidence" value="ECO:0007669"/>
    <property type="project" value="InterPro"/>
</dbReference>
<protein>
    <recommendedName>
        <fullName evidence="5">AAA+ ATPase domain-containing protein</fullName>
    </recommendedName>
</protein>
<evidence type="ECO:0000259" key="1">
    <source>
        <dbReference type="Pfam" id="PF13304"/>
    </source>
</evidence>
<proteinExistence type="predicted"/>
<dbReference type="PANTHER" id="PTHR43581:SF2">
    <property type="entry name" value="EXCINUCLEASE ATPASE SUBUNIT"/>
    <property type="match status" value="1"/>
</dbReference>
<feature type="domain" description="Rad50/SbcC-type AAA" evidence="2">
    <location>
        <begin position="320"/>
        <end position="400"/>
    </location>
</feature>
<organism evidence="3 4">
    <name type="scientific">Pseudomonas vranovensis</name>
    <dbReference type="NCBI Taxonomy" id="321661"/>
    <lineage>
        <taxon>Bacteria</taxon>
        <taxon>Pseudomonadati</taxon>
        <taxon>Pseudomonadota</taxon>
        <taxon>Gammaproteobacteria</taxon>
        <taxon>Pseudomonadales</taxon>
        <taxon>Pseudomonadaceae</taxon>
        <taxon>Pseudomonas</taxon>
    </lineage>
</organism>
<reference evidence="3 4" key="1">
    <citation type="submission" date="2016-10" db="EMBL/GenBank/DDBJ databases">
        <title>Comparative genome analysis of multiple Pseudomonas spp. focuses on biocontrol and plant growth promoting traits.</title>
        <authorList>
            <person name="Tao X.-Y."/>
            <person name="Taylor C.G."/>
        </authorList>
    </citation>
    <scope>NUCLEOTIDE SEQUENCE [LARGE SCALE GENOMIC DNA]</scope>
    <source>
        <strain evidence="3 4">15D11</strain>
    </source>
</reference>
<gene>
    <name evidence="3" type="ORF">BHU25_16880</name>
</gene>
<dbReference type="InterPro" id="IPR038729">
    <property type="entry name" value="Rad50/SbcC_AAA"/>
</dbReference>
<dbReference type="InterPro" id="IPR051396">
    <property type="entry name" value="Bact_Antivir_Def_Nuclease"/>
</dbReference>
<dbReference type="EMBL" id="MOAM01000024">
    <property type="protein sequence ID" value="ROL70733.1"/>
    <property type="molecule type" value="Genomic_DNA"/>
</dbReference>
<dbReference type="AlphaFoldDB" id="A0A423DGU5"/>
<evidence type="ECO:0008006" key="5">
    <source>
        <dbReference type="Google" id="ProtNLM"/>
    </source>
</evidence>
<dbReference type="PANTHER" id="PTHR43581">
    <property type="entry name" value="ATP/GTP PHOSPHATASE"/>
    <property type="match status" value="1"/>
</dbReference>
<dbReference type="Gene3D" id="3.40.50.300">
    <property type="entry name" value="P-loop containing nucleotide triphosphate hydrolases"/>
    <property type="match status" value="1"/>
</dbReference>
<sequence length="766" mass="85646">MQSIERPSEPPAALKSRQAQASRMQMLQFWQLESARRDQTSVPTIGFDPEDTQLRDALGQMSRQKCAFCEASDELLVHRFRPAGNALPLAKSSHAHLYYLWLADAWENLLPICSGCVPIEPQFPVRGARCPLPSLDQVKVYVATGNGVWSSDSPNERALLLDPSKKRSFVRHLIPCMDGELLYGTLQGEVTIATFDLNRSERRSQRYHAYLSRLNDLRAFLKEPDRGDPEKIFDFASLEFGGSWYLLLRRLLSHVPINGIARNLTPHQIAPAFHRLAKSADALAILQRSLIGLQREEPALRANGGRTVAPSAIKESVTTIQISNFKAIEQLKLSLKVPAVRSMERQGKTAPSLVILGENATGKTSILEAIALALVPAATRSALGVSWSDLVTDPTQLGVEQATQALHAEIRIGLTHNNWMGLRIEEHNYQHDSSLGYQHMPVFAYGAFRRFTNSRPRSNRIAHVRNLFDGSTLSNPEPWLRTLRQDRFDMVIRTLRDVLAIEGDFDVIQRAPGSGELRVVTAITEFDGTTCYNRTPFQAVSSGYRSMLAMVCDIMKGLMSPTVYPGFESFQSAHGVVLIDEVEAHLHPRWKVQVMSRLRAALPNMTFIVTTHDPLCLRGMEEGEVAVLQRIATSESQLDSQMPIIIESMEGLPSVADLRLEQLLTSDLFQMLSTDDAYTDRRLARIADLIAARAREEVLNAEDERVLKSFHSDISSALPIGSSEVHRIIQQAVAEYLARRREASSHTLRTLRREAKDEILAALESL</sequence>
<feature type="domain" description="ATPase AAA-type core" evidence="1">
    <location>
        <begin position="524"/>
        <end position="615"/>
    </location>
</feature>
<dbReference type="InterPro" id="IPR003959">
    <property type="entry name" value="ATPase_AAA_core"/>
</dbReference>
<dbReference type="Proteomes" id="UP000285286">
    <property type="component" value="Unassembled WGS sequence"/>
</dbReference>
<comment type="caution">
    <text evidence="3">The sequence shown here is derived from an EMBL/GenBank/DDBJ whole genome shotgun (WGS) entry which is preliminary data.</text>
</comment>
<dbReference type="InterPro" id="IPR027417">
    <property type="entry name" value="P-loop_NTPase"/>
</dbReference>
<evidence type="ECO:0000313" key="4">
    <source>
        <dbReference type="Proteomes" id="UP000285286"/>
    </source>
</evidence>
<evidence type="ECO:0000259" key="2">
    <source>
        <dbReference type="Pfam" id="PF13476"/>
    </source>
</evidence>
<accession>A0A423DGU5</accession>
<dbReference type="RefSeq" id="WP_123566746.1">
    <property type="nucleotide sequence ID" value="NZ_MOAM01000024.1"/>
</dbReference>
<keyword evidence="4" id="KW-1185">Reference proteome</keyword>
<dbReference type="Pfam" id="PF13304">
    <property type="entry name" value="AAA_21"/>
    <property type="match status" value="1"/>
</dbReference>
<name>A0A423DGU5_9PSED</name>